<dbReference type="Pfam" id="PF00135">
    <property type="entry name" value="COesterase"/>
    <property type="match status" value="2"/>
</dbReference>
<dbReference type="PROSITE" id="PS00941">
    <property type="entry name" value="CARBOXYLESTERASE_B_2"/>
    <property type="match status" value="1"/>
</dbReference>
<reference evidence="4 5" key="1">
    <citation type="submission" date="2023-11" db="EMBL/GenBank/DDBJ databases">
        <authorList>
            <person name="Okamura Y."/>
        </authorList>
    </citation>
    <scope>NUCLEOTIDE SEQUENCE [LARGE SCALE GENOMIC DNA]</scope>
</reference>
<dbReference type="PANTHER" id="PTHR11559">
    <property type="entry name" value="CARBOXYLESTERASE"/>
    <property type="match status" value="1"/>
</dbReference>
<keyword evidence="2" id="KW-0732">Signal</keyword>
<dbReference type="AlphaFoldDB" id="A0AAV1JPY7"/>
<evidence type="ECO:0000256" key="1">
    <source>
        <dbReference type="ARBA" id="ARBA00023180"/>
    </source>
</evidence>
<evidence type="ECO:0000313" key="5">
    <source>
        <dbReference type="Proteomes" id="UP001497472"/>
    </source>
</evidence>
<keyword evidence="1" id="KW-0325">Glycoprotein</keyword>
<feature type="signal peptide" evidence="2">
    <location>
        <begin position="1"/>
        <end position="21"/>
    </location>
</feature>
<protein>
    <recommendedName>
        <fullName evidence="3">Carboxylesterase type B domain-containing protein</fullName>
    </recommendedName>
</protein>
<feature type="domain" description="Carboxylesterase type B" evidence="3">
    <location>
        <begin position="23"/>
        <end position="559"/>
    </location>
</feature>
<keyword evidence="5" id="KW-1185">Reference proteome</keyword>
<dbReference type="EMBL" id="CAVLEF010000088">
    <property type="protein sequence ID" value="CAK1550763.1"/>
    <property type="molecule type" value="Genomic_DNA"/>
</dbReference>
<organism evidence="4 5">
    <name type="scientific">Leptosia nina</name>
    <dbReference type="NCBI Taxonomy" id="320188"/>
    <lineage>
        <taxon>Eukaryota</taxon>
        <taxon>Metazoa</taxon>
        <taxon>Ecdysozoa</taxon>
        <taxon>Arthropoda</taxon>
        <taxon>Hexapoda</taxon>
        <taxon>Insecta</taxon>
        <taxon>Pterygota</taxon>
        <taxon>Neoptera</taxon>
        <taxon>Endopterygota</taxon>
        <taxon>Lepidoptera</taxon>
        <taxon>Glossata</taxon>
        <taxon>Ditrysia</taxon>
        <taxon>Papilionoidea</taxon>
        <taxon>Pieridae</taxon>
        <taxon>Pierinae</taxon>
        <taxon>Leptosia</taxon>
    </lineage>
</organism>
<feature type="chain" id="PRO_5043751721" description="Carboxylesterase type B domain-containing protein" evidence="2">
    <location>
        <begin position="22"/>
        <end position="1153"/>
    </location>
</feature>
<proteinExistence type="predicted"/>
<dbReference type="Proteomes" id="UP001497472">
    <property type="component" value="Unassembled WGS sequence"/>
</dbReference>
<accession>A0AAV1JPY7</accession>
<dbReference type="SUPFAM" id="SSF53474">
    <property type="entry name" value="alpha/beta-Hydrolases"/>
    <property type="match status" value="2"/>
</dbReference>
<gene>
    <name evidence="4" type="ORF">LNINA_LOCUS9959</name>
</gene>
<name>A0AAV1JPY7_9NEOP</name>
<dbReference type="InterPro" id="IPR050309">
    <property type="entry name" value="Type-B_Carboxylest/Lipase"/>
</dbReference>
<evidence type="ECO:0000259" key="3">
    <source>
        <dbReference type="Pfam" id="PF00135"/>
    </source>
</evidence>
<dbReference type="Gene3D" id="3.40.50.1820">
    <property type="entry name" value="alpha/beta hydrolase"/>
    <property type="match status" value="2"/>
</dbReference>
<comment type="caution">
    <text evidence="4">The sequence shown here is derived from an EMBL/GenBank/DDBJ whole genome shotgun (WGS) entry which is preliminary data.</text>
</comment>
<dbReference type="InterPro" id="IPR019819">
    <property type="entry name" value="Carboxylesterase_B_CS"/>
</dbReference>
<sequence length="1153" mass="131862">MPKQCIHVLMCFTGLFYLVNGDVIVDTESGKVAGKEVKSIVSGEKYYSFLGIPFAQPPVGALRFKAPVPHEGWNNILEAKKEKPSCAQFNIPSFDNRHGFCGKEDCLYLSIHTPRLPTGEDSDLPVIVFLYNENFRTSYNNSKDYGPDFFMNENVIIVTVNHRLGAFGFLAFGDELLPGNHGLRDIITALQWLQKNIKYFGGDAAKVTLMGHQGGAAIADILMHSNKATKLFNSVILQSGTAWSPVSFTKDPKAKAISLTENLEDKATDSKSIIERLSDVSAQDIATNELLCIHPDEAREYQIGVLPFAPVIEPEHPDAVITKYPEENTDPIDIPIMIGYNSREAIETSARFLHKPNYLTFADRDFIFLKPIRTGFHFQINDKVYFEAIDEIKDYYFDEGYVKISKPGEYLTYMNDVSTMYPIDYTLRAYLNVSRSAIYYYMFDFDGELNYRKKSILKEAITLDGTWGASRGDELCYLFVCNPIKKTYKRLLEEGDSDEIKVLQGMVRLYANFARTGNPTPPGDEFTWKPATKENKEILVISEELKMVNNLYEDKISFWDNFFAKYKAKAVDGIVKDNDKDELYKDTIELILKQGALSGLEEKSFLNEKTYYSFRGIPYAEPPVGPLRFKPPVPLQTWENTLIAHKNKPTCFQFSYRGRNNEQPGFSGSEDCLYLSVYTPNIKGSAPVVVFDYNDNFKTGFNGSDTYSPDFFIEEDVIVVTINHRLSIFGYLTTEDDSLPPNAGLKDFILGLRWIQDNIEDFGGDPSRVTLMGNRGGATLAHILLYSKKATGLFSGVIMQSGSATESVYFDNNLREKAFKIGELLNITTDNSEELVEKLQLVDASLLLSKEGNVLDENLMEAFQMTIHPFAPIVENDGPDAVFTSLPENAEIVNDVPIILGFNSREGLDLVSHYLMEPKLIDNNNNILFVFPNRVDFRFDRNSTVFKKAMEEVQNYYMKDGHLHYGNILEYSIYVEDLLQNYALHTSVEQLSLTLKSNVYYYLFDYRGLLNENSEYISRRLRFSMEHWGATITDELCYLHLCSRIKKTYEELKHLPSEQPEFKMLRKMVKMWTNFAKKRNPTPAAIDDKNILKNIKWDPIDKNGAYNYLHITKKLSMKEYLMEQRSNFWEKFLKKYRQMAKNGLVLSEEHIEL</sequence>
<dbReference type="InterPro" id="IPR002018">
    <property type="entry name" value="CarbesteraseB"/>
</dbReference>
<feature type="domain" description="Carboxylesterase type B" evidence="3">
    <location>
        <begin position="592"/>
        <end position="1129"/>
    </location>
</feature>
<evidence type="ECO:0000313" key="4">
    <source>
        <dbReference type="EMBL" id="CAK1550763.1"/>
    </source>
</evidence>
<dbReference type="InterPro" id="IPR029058">
    <property type="entry name" value="AB_hydrolase_fold"/>
</dbReference>
<evidence type="ECO:0000256" key="2">
    <source>
        <dbReference type="SAM" id="SignalP"/>
    </source>
</evidence>